<protein>
    <submittedName>
        <fullName evidence="3">Uncharacterized protein</fullName>
    </submittedName>
</protein>
<feature type="transmembrane region" description="Helical" evidence="2">
    <location>
        <begin position="113"/>
        <end position="136"/>
    </location>
</feature>
<evidence type="ECO:0000313" key="4">
    <source>
        <dbReference type="Proteomes" id="UP000595466"/>
    </source>
</evidence>
<evidence type="ECO:0000313" key="3">
    <source>
        <dbReference type="EMBL" id="QQM61008.1"/>
    </source>
</evidence>
<dbReference type="Proteomes" id="UP000595466">
    <property type="component" value="Chromosome"/>
</dbReference>
<organism evidence="3 4">
    <name type="scientific">Lactiplantibacillus plantarum</name>
    <name type="common">Lactobacillus plantarum</name>
    <dbReference type="NCBI Taxonomy" id="1590"/>
    <lineage>
        <taxon>Bacteria</taxon>
        <taxon>Bacillati</taxon>
        <taxon>Bacillota</taxon>
        <taxon>Bacilli</taxon>
        <taxon>Lactobacillales</taxon>
        <taxon>Lactobacillaceae</taxon>
        <taxon>Lactiplantibacillus</taxon>
    </lineage>
</organism>
<evidence type="ECO:0000256" key="2">
    <source>
        <dbReference type="SAM" id="Phobius"/>
    </source>
</evidence>
<accession>A0AAX1K9G3</accession>
<reference evidence="3 4" key="1">
    <citation type="submission" date="2020-12" db="EMBL/GenBank/DDBJ databases">
        <title>Whole genome sequencing of Lactobacillus plantarum PC518.</title>
        <authorList>
            <person name="Guo Q."/>
        </authorList>
    </citation>
    <scope>NUCLEOTIDE SEQUENCE [LARGE SCALE GENOMIC DNA]</scope>
    <source>
        <strain evidence="3 4">PC518</strain>
    </source>
</reference>
<dbReference type="AlphaFoldDB" id="A0AAX1K9G3"/>
<feature type="transmembrane region" description="Helical" evidence="2">
    <location>
        <begin position="171"/>
        <end position="195"/>
    </location>
</feature>
<proteinExistence type="predicted"/>
<keyword evidence="2" id="KW-0812">Transmembrane</keyword>
<feature type="compositionally biased region" description="Low complexity" evidence="1">
    <location>
        <begin position="57"/>
        <end position="69"/>
    </location>
</feature>
<name>A0AAX1K9G3_LACPN</name>
<feature type="transmembrane region" description="Helical" evidence="2">
    <location>
        <begin position="142"/>
        <end position="159"/>
    </location>
</feature>
<gene>
    <name evidence="3" type="ORF">JH395_00200</name>
</gene>
<keyword evidence="2" id="KW-1133">Transmembrane helix</keyword>
<evidence type="ECO:0000256" key="1">
    <source>
        <dbReference type="SAM" id="MobiDB-lite"/>
    </source>
</evidence>
<dbReference type="RefSeq" id="WP_063487658.1">
    <property type="nucleotide sequence ID" value="NZ_CP023306.1"/>
</dbReference>
<dbReference type="EMBL" id="CP066817">
    <property type="protein sequence ID" value="QQM61008.1"/>
    <property type="molecule type" value="Genomic_DNA"/>
</dbReference>
<feature type="region of interest" description="Disordered" evidence="1">
    <location>
        <begin position="1"/>
        <end position="101"/>
    </location>
</feature>
<sequence>MSVKPKFGPEALRSDELSDIPKENKKNDGKTNKHASEAVRNDKHTSSASGNQHPRKTTTTTSNTTKPETIVPEHNGTNDLQSSINNSQRGKADVDRQSNLQSSSNSKLKHLRVIFQLQSFKGWLVYYIIAIVFFNVAKTGDVTWATVNTCLFPFAILLIEKAKPTLNMKPYQLLTFLWHVTIKSYGLAVILLILYAMLLLLYFLLIYIVSFLIGFAGLIYTVVKVVLA</sequence>
<feature type="compositionally biased region" description="Basic and acidic residues" evidence="1">
    <location>
        <begin position="12"/>
        <end position="45"/>
    </location>
</feature>
<feature type="transmembrane region" description="Helical" evidence="2">
    <location>
        <begin position="201"/>
        <end position="223"/>
    </location>
</feature>
<keyword evidence="2" id="KW-0472">Membrane</keyword>
<feature type="compositionally biased region" description="Polar residues" evidence="1">
    <location>
        <begin position="75"/>
        <end position="89"/>
    </location>
</feature>